<gene>
    <name evidence="2" type="ORF">scyTo_0020304</name>
</gene>
<name>A0A401PPE9_SCYTO</name>
<keyword evidence="3" id="KW-1185">Reference proteome</keyword>
<feature type="compositionally biased region" description="Low complexity" evidence="1">
    <location>
        <begin position="85"/>
        <end position="101"/>
    </location>
</feature>
<sequence>MVQWTGQPCPNFHLLVCCAILDSERDALMNPNYGFNEILKHINELTMRLNVEDIICRAEAIFHQLAACPQLQRGVRQILGLAEDTTPTPSPSSGSGIGSSPQALSPSQTHESELTDSASHSLPDSSIEILHTEDGTVESVQSP</sequence>
<dbReference type="Gene3D" id="1.10.472.80">
    <property type="entry name" value="Ypt/Rab-GAP domain of gyp1p, domain 3"/>
    <property type="match status" value="1"/>
</dbReference>
<organism evidence="2 3">
    <name type="scientific">Scyliorhinus torazame</name>
    <name type="common">Cloudy catshark</name>
    <name type="synonym">Catulus torazame</name>
    <dbReference type="NCBI Taxonomy" id="75743"/>
    <lineage>
        <taxon>Eukaryota</taxon>
        <taxon>Metazoa</taxon>
        <taxon>Chordata</taxon>
        <taxon>Craniata</taxon>
        <taxon>Vertebrata</taxon>
        <taxon>Chondrichthyes</taxon>
        <taxon>Elasmobranchii</taxon>
        <taxon>Galeomorphii</taxon>
        <taxon>Galeoidea</taxon>
        <taxon>Carcharhiniformes</taxon>
        <taxon>Scyliorhinidae</taxon>
        <taxon>Scyliorhinus</taxon>
    </lineage>
</organism>
<accession>A0A401PPE9</accession>
<evidence type="ECO:0000313" key="2">
    <source>
        <dbReference type="EMBL" id="GCB75007.1"/>
    </source>
</evidence>
<evidence type="ECO:0000313" key="3">
    <source>
        <dbReference type="Proteomes" id="UP000288216"/>
    </source>
</evidence>
<dbReference type="Proteomes" id="UP000288216">
    <property type="component" value="Unassembled WGS sequence"/>
</dbReference>
<dbReference type="SUPFAM" id="SSF47923">
    <property type="entry name" value="Ypt/Rab-GAP domain of gyp1p"/>
    <property type="match status" value="1"/>
</dbReference>
<evidence type="ECO:0000256" key="1">
    <source>
        <dbReference type="SAM" id="MobiDB-lite"/>
    </source>
</evidence>
<proteinExistence type="predicted"/>
<feature type="region of interest" description="Disordered" evidence="1">
    <location>
        <begin position="82"/>
        <end position="143"/>
    </location>
</feature>
<dbReference type="EMBL" id="BFAA01016223">
    <property type="protein sequence ID" value="GCB75007.1"/>
    <property type="molecule type" value="Genomic_DNA"/>
</dbReference>
<dbReference type="OrthoDB" id="10264062at2759"/>
<dbReference type="STRING" id="75743.A0A401PPE9"/>
<comment type="caution">
    <text evidence="2">The sequence shown here is derived from an EMBL/GenBank/DDBJ whole genome shotgun (WGS) entry which is preliminary data.</text>
</comment>
<dbReference type="InterPro" id="IPR035969">
    <property type="entry name" value="Rab-GAP_TBC_sf"/>
</dbReference>
<protein>
    <submittedName>
        <fullName evidence="2">Uncharacterized protein</fullName>
    </submittedName>
</protein>
<dbReference type="AlphaFoldDB" id="A0A401PPE9"/>
<feature type="compositionally biased region" description="Polar residues" evidence="1">
    <location>
        <begin position="102"/>
        <end position="124"/>
    </location>
</feature>
<reference evidence="2 3" key="1">
    <citation type="journal article" date="2018" name="Nat. Ecol. Evol.">
        <title>Shark genomes provide insights into elasmobranch evolution and the origin of vertebrates.</title>
        <authorList>
            <person name="Hara Y"/>
            <person name="Yamaguchi K"/>
            <person name="Onimaru K"/>
            <person name="Kadota M"/>
            <person name="Koyanagi M"/>
            <person name="Keeley SD"/>
            <person name="Tatsumi K"/>
            <person name="Tanaka K"/>
            <person name="Motone F"/>
            <person name="Kageyama Y"/>
            <person name="Nozu R"/>
            <person name="Adachi N"/>
            <person name="Nishimura O"/>
            <person name="Nakagawa R"/>
            <person name="Tanegashima C"/>
            <person name="Kiyatake I"/>
            <person name="Matsumoto R"/>
            <person name="Murakumo K"/>
            <person name="Nishida K"/>
            <person name="Terakita A"/>
            <person name="Kuratani S"/>
            <person name="Sato K"/>
            <person name="Hyodo S Kuraku.S."/>
        </authorList>
    </citation>
    <scope>NUCLEOTIDE SEQUENCE [LARGE SCALE GENOMIC DNA]</scope>
</reference>
<dbReference type="OMA" id="FHQLAAC"/>